<dbReference type="InterPro" id="IPR032577">
    <property type="entry name" value="DUF4920"/>
</dbReference>
<organism evidence="2 3">
    <name type="scientific">Autumnicola tepida</name>
    <dbReference type="NCBI Taxonomy" id="3075595"/>
    <lineage>
        <taxon>Bacteria</taxon>
        <taxon>Pseudomonadati</taxon>
        <taxon>Bacteroidota</taxon>
        <taxon>Flavobacteriia</taxon>
        <taxon>Flavobacteriales</taxon>
        <taxon>Flavobacteriaceae</taxon>
        <taxon>Autumnicola</taxon>
    </lineage>
</organism>
<keyword evidence="1" id="KW-0732">Signal</keyword>
<sequence>MKKLIFSLFFALSIIGFTNNLSAQKTEDLMAYEAYGRKIKPQEILTASQMQEHYNQLKVGDSIQVSFKTSVTSVCKMKGCWMTLKMPGEEEVMVKFKDYAFFVPKDIEGQEVIVEGKAYVKEVPIEELKHLAKDAGKSEAEIAAITTPEKQRSFLAEGVLIKE</sequence>
<feature type="signal peptide" evidence="1">
    <location>
        <begin position="1"/>
        <end position="23"/>
    </location>
</feature>
<evidence type="ECO:0000313" key="3">
    <source>
        <dbReference type="Proteomes" id="UP001262889"/>
    </source>
</evidence>
<evidence type="ECO:0000256" key="1">
    <source>
        <dbReference type="SAM" id="SignalP"/>
    </source>
</evidence>
<protein>
    <submittedName>
        <fullName evidence="2">DUF4920 domain-containing protein</fullName>
    </submittedName>
</protein>
<evidence type="ECO:0000313" key="2">
    <source>
        <dbReference type="EMBL" id="MDT0644439.1"/>
    </source>
</evidence>
<proteinExistence type="predicted"/>
<dbReference type="EMBL" id="JAVRHQ010000026">
    <property type="protein sequence ID" value="MDT0644439.1"/>
    <property type="molecule type" value="Genomic_DNA"/>
</dbReference>
<dbReference type="RefSeq" id="WP_311536055.1">
    <property type="nucleotide sequence ID" value="NZ_JAVRHQ010000026.1"/>
</dbReference>
<reference evidence="2 3" key="1">
    <citation type="submission" date="2023-09" db="EMBL/GenBank/DDBJ databases">
        <authorList>
            <person name="Rey-Velasco X."/>
        </authorList>
    </citation>
    <scope>NUCLEOTIDE SEQUENCE [LARGE SCALE GENOMIC DNA]</scope>
    <source>
        <strain evidence="2 3">F363</strain>
    </source>
</reference>
<name>A0ABU3CDM1_9FLAO</name>
<dbReference type="Proteomes" id="UP001262889">
    <property type="component" value="Unassembled WGS sequence"/>
</dbReference>
<accession>A0ABU3CDM1</accession>
<dbReference type="Pfam" id="PF16267">
    <property type="entry name" value="DUF4920"/>
    <property type="match status" value="1"/>
</dbReference>
<feature type="chain" id="PRO_5046392988" evidence="1">
    <location>
        <begin position="24"/>
        <end position="163"/>
    </location>
</feature>
<comment type="caution">
    <text evidence="2">The sequence shown here is derived from an EMBL/GenBank/DDBJ whole genome shotgun (WGS) entry which is preliminary data.</text>
</comment>
<keyword evidence="3" id="KW-1185">Reference proteome</keyword>
<gene>
    <name evidence="2" type="ORF">RM553_16490</name>
</gene>